<name>A0ABX7I701_9BACT</name>
<protein>
    <recommendedName>
        <fullName evidence="3">ATP-binding protein</fullName>
    </recommendedName>
</protein>
<organism evidence="1 2">
    <name type="scientific">Dyadobacter sandarakinus</name>
    <dbReference type="NCBI Taxonomy" id="2747268"/>
    <lineage>
        <taxon>Bacteria</taxon>
        <taxon>Pseudomonadati</taxon>
        <taxon>Bacteroidota</taxon>
        <taxon>Cytophagia</taxon>
        <taxon>Cytophagales</taxon>
        <taxon>Spirosomataceae</taxon>
        <taxon>Dyadobacter</taxon>
    </lineage>
</organism>
<keyword evidence="2" id="KW-1185">Reference proteome</keyword>
<dbReference type="Gene3D" id="3.40.50.300">
    <property type="entry name" value="P-loop containing nucleotide triphosphate hydrolases"/>
    <property type="match status" value="1"/>
</dbReference>
<dbReference type="InterPro" id="IPR027417">
    <property type="entry name" value="P-loop_NTPase"/>
</dbReference>
<dbReference type="Proteomes" id="UP000612680">
    <property type="component" value="Chromosome"/>
</dbReference>
<dbReference type="EMBL" id="CP056775">
    <property type="protein sequence ID" value="QRR01498.1"/>
    <property type="molecule type" value="Genomic_DNA"/>
</dbReference>
<dbReference type="SUPFAM" id="SSF52540">
    <property type="entry name" value="P-loop containing nucleoside triphosphate hydrolases"/>
    <property type="match status" value="1"/>
</dbReference>
<proteinExistence type="predicted"/>
<evidence type="ECO:0008006" key="3">
    <source>
        <dbReference type="Google" id="ProtNLM"/>
    </source>
</evidence>
<evidence type="ECO:0000313" key="1">
    <source>
        <dbReference type="EMBL" id="QRR01498.1"/>
    </source>
</evidence>
<gene>
    <name evidence="1" type="ORF">HWI92_11570</name>
</gene>
<dbReference type="RefSeq" id="WP_204663880.1">
    <property type="nucleotide sequence ID" value="NZ_CP056775.1"/>
</dbReference>
<evidence type="ECO:0000313" key="2">
    <source>
        <dbReference type="Proteomes" id="UP000612680"/>
    </source>
</evidence>
<accession>A0ABX7I701</accession>
<sequence length="1086" mass="124777">MTTINNTKKKQTISFSPSVNIIRDADTTLNYIATPNARQAYNQLINDYHIGVRSFAIVGAYGIGKSAFLWAFEQTLNGKKQYFPVSKNGLSSLQKFDVVRIIGDFGSVRSAFAAKMGVNKDDYASNDVFSALENYHQSLIESEKGLVIVIDEFGKFLEYAASNNPEIELYFIQQLAEFVNDSSKNIFFITTLHQDFNGYSRALTSGQQKEWDKVKGRLKEITFNEPVEQLLFLASERLPELGISKKTATFSKLFKTIEASKAFPLRDYFSESVAEKLLPFDILSAAVLTLSLQKYGQNERSLFSFIESNDHFGVRDFSAEKAPYYNLACVYDYLMYSHYSFITTKYNPHYAHWAAIRVAVERIEGTFTEGVNSAIALVKTIGLLNIFASASARIDQDFLTNYAKQSLGVSSPEQTIKKLEGLRIIRFVKYSSKYILFEGTDLDIELAIDEAGNFVERVTNVVHHLNKHFEFPYLAAKAIFYENGTPRFFAFHLSEFPEKLSPSGEVDGFINLIFSEFVSERDLREVSDENKEAVLYGLYENTDDIRNLLFEIEKIEKVKQNNIDDKVAIRELDGILQHQIKLLNHFVWENIYAQKSSITWYFNGVRQDVTGQKSFNRLLSEICREVYPCTPAYRNEMVNKTRLSGALSVAKKNLLRNLTENWNKRDLGFEANKFPPEKTVYLSLLRETGIHREFLEGFTLSEPDDDTFSELWRASSDFLNSARSGKRDVRELSEILLARPFKLKKGFVDFWIPIFLFSRRDDFALFGRDGYIPKLTGDTLDLVSRAPGDYTIKSFDIEGVKLNIFNRYRVLLNQAEHENPKGTTFIETIRPFLTFYRDLPGYAKATNRISKSAIAIRQAIAFSKDPEETFFDHFPKALGFTIPQLQKSESELELFVHQLKEGIKEIRSAYDELLNDFESFIWEEATGDQEEFPAYKMNLQKRFNQIKRHLLSSYQRVFIQRINSELNDRNAWLNSIAQACIGKALDAIKDEDKDLLFEKFKDTIHELDNLCEISMSGFDENKEIAFKLEVTSFVKGLQSNLVRLPKTKSKDFVRLQSVMKSKLTNDRQLNIATLATLLEELLKDEK</sequence>
<reference evidence="1 2" key="1">
    <citation type="submission" date="2020-06" db="EMBL/GenBank/DDBJ databases">
        <title>Dyadobacter sandarakinus sp. nov., isolated from the soil of the Arctic Yellow River Station.</title>
        <authorList>
            <person name="Zhang Y."/>
            <person name="Peng F."/>
        </authorList>
    </citation>
    <scope>NUCLEOTIDE SEQUENCE [LARGE SCALE GENOMIC DNA]</scope>
    <source>
        <strain evidence="1 2">Q3-56</strain>
    </source>
</reference>